<dbReference type="InterPro" id="IPR012312">
    <property type="entry name" value="Hemerythrin-like"/>
</dbReference>
<proteinExistence type="predicted"/>
<comment type="caution">
    <text evidence="2">The sequence shown here is derived from an EMBL/GenBank/DDBJ whole genome shotgun (WGS) entry which is preliminary data.</text>
</comment>
<protein>
    <submittedName>
        <fullName evidence="2">Hemerythrin HHE cation binding domain-containing protein</fullName>
    </submittedName>
</protein>
<accession>A0A4R6JXP8</accession>
<reference evidence="2 3" key="1">
    <citation type="submission" date="2019-03" db="EMBL/GenBank/DDBJ databases">
        <title>Sequencing the genomes of 1000 actinobacteria strains.</title>
        <authorList>
            <person name="Klenk H.-P."/>
        </authorList>
    </citation>
    <scope>NUCLEOTIDE SEQUENCE [LARGE SCALE GENOMIC DNA]</scope>
    <source>
        <strain evidence="2 3">DSM 43805</strain>
    </source>
</reference>
<dbReference type="Proteomes" id="UP000294901">
    <property type="component" value="Unassembled WGS sequence"/>
</dbReference>
<dbReference type="Pfam" id="PF01814">
    <property type="entry name" value="Hemerythrin"/>
    <property type="match status" value="1"/>
</dbReference>
<dbReference type="EMBL" id="SNWR01000001">
    <property type="protein sequence ID" value="TDO41584.1"/>
    <property type="molecule type" value="Genomic_DNA"/>
</dbReference>
<sequence>MEAWNHGKSVDDGYTGETARFRAYGNQLIGAHLRLREMIDDLYDAFDDGRDAHDLHVYCMTLCGAVTRHHTAEDANVFPLLSARHPELEAFLRGLKSDHNMIASLLFRLQRSTTREELDAVSAVLETHFIGEEKRLVSVLNALEPMGDLGIEVFDGRA</sequence>
<feature type="domain" description="Hemerythrin-like" evidence="1">
    <location>
        <begin position="28"/>
        <end position="137"/>
    </location>
</feature>
<name>A0A4R6JXP8_9ACTN</name>
<gene>
    <name evidence="2" type="ORF">C8E87_5320</name>
</gene>
<evidence type="ECO:0000313" key="2">
    <source>
        <dbReference type="EMBL" id="TDO41584.1"/>
    </source>
</evidence>
<evidence type="ECO:0000313" key="3">
    <source>
        <dbReference type="Proteomes" id="UP000294901"/>
    </source>
</evidence>
<evidence type="ECO:0000259" key="1">
    <source>
        <dbReference type="Pfam" id="PF01814"/>
    </source>
</evidence>
<dbReference type="Gene3D" id="1.20.120.520">
    <property type="entry name" value="nmb1532 protein domain like"/>
    <property type="match status" value="1"/>
</dbReference>
<keyword evidence="3" id="KW-1185">Reference proteome</keyword>
<dbReference type="AlphaFoldDB" id="A0A4R6JXP8"/>
<dbReference type="OrthoDB" id="8225825at2"/>
<organism evidence="2 3">
    <name type="scientific">Paractinoplanes brasiliensis</name>
    <dbReference type="NCBI Taxonomy" id="52695"/>
    <lineage>
        <taxon>Bacteria</taxon>
        <taxon>Bacillati</taxon>
        <taxon>Actinomycetota</taxon>
        <taxon>Actinomycetes</taxon>
        <taxon>Micromonosporales</taxon>
        <taxon>Micromonosporaceae</taxon>
        <taxon>Paractinoplanes</taxon>
    </lineage>
</organism>